<dbReference type="KEGG" id="mtea:DK419_16115"/>
<keyword evidence="8 9" id="KW-0413">Isomerase</keyword>
<keyword evidence="6 9" id="KW-0822">Tryptophan biosynthesis</keyword>
<dbReference type="CDD" id="cd00405">
    <property type="entry name" value="PRAI"/>
    <property type="match status" value="1"/>
</dbReference>
<dbReference type="UniPathway" id="UPA00035">
    <property type="reaction ID" value="UER00042"/>
</dbReference>
<keyword evidence="5 9" id="KW-0028">Amino-acid biosynthesis</keyword>
<evidence type="ECO:0000256" key="4">
    <source>
        <dbReference type="ARBA" id="ARBA00022272"/>
    </source>
</evidence>
<evidence type="ECO:0000313" key="12">
    <source>
        <dbReference type="EMBL" id="AWN47649.1"/>
    </source>
</evidence>
<evidence type="ECO:0000256" key="7">
    <source>
        <dbReference type="ARBA" id="ARBA00023141"/>
    </source>
</evidence>
<keyword evidence="7 9" id="KW-0057">Aromatic amino acid biosynthesis</keyword>
<evidence type="ECO:0000256" key="6">
    <source>
        <dbReference type="ARBA" id="ARBA00022822"/>
    </source>
</evidence>
<protein>
    <recommendedName>
        <fullName evidence="4 9">N-(5'-phosphoribosyl)anthranilate isomerase</fullName>
        <shortName evidence="9">PRAI</shortName>
        <ecNumber evidence="3 9">5.3.1.24</ecNumber>
    </recommendedName>
</protein>
<dbReference type="EC" id="5.3.1.24" evidence="3 9"/>
<evidence type="ECO:0000256" key="2">
    <source>
        <dbReference type="ARBA" id="ARBA00004664"/>
    </source>
</evidence>
<dbReference type="Pfam" id="PF00697">
    <property type="entry name" value="PRAI"/>
    <property type="match status" value="1"/>
</dbReference>
<reference evidence="12 13" key="1">
    <citation type="submission" date="2018-05" db="EMBL/GenBank/DDBJ databases">
        <title>Complete Genome Sequence of Methylobacterium sp. 17Sr1-28.</title>
        <authorList>
            <person name="Srinivasan S."/>
        </authorList>
    </citation>
    <scope>NUCLEOTIDE SEQUENCE [LARGE SCALE GENOMIC DNA]</scope>
    <source>
        <strain evidence="12 13">17Sr1-28</strain>
    </source>
</reference>
<dbReference type="InterPro" id="IPR001240">
    <property type="entry name" value="PRAI_dom"/>
</dbReference>
<dbReference type="PANTHER" id="PTHR42894">
    <property type="entry name" value="N-(5'-PHOSPHORIBOSYL)ANTHRANILATE ISOMERASE"/>
    <property type="match status" value="1"/>
</dbReference>
<organism evidence="12 13">
    <name type="scientific">Methylobacterium terrae</name>
    <dbReference type="NCBI Taxonomy" id="2202827"/>
    <lineage>
        <taxon>Bacteria</taxon>
        <taxon>Pseudomonadati</taxon>
        <taxon>Pseudomonadota</taxon>
        <taxon>Alphaproteobacteria</taxon>
        <taxon>Hyphomicrobiales</taxon>
        <taxon>Methylobacteriaceae</taxon>
        <taxon>Methylobacterium</taxon>
    </lineage>
</organism>
<dbReference type="OrthoDB" id="9796196at2"/>
<evidence type="ECO:0000313" key="13">
    <source>
        <dbReference type="Proteomes" id="UP000245444"/>
    </source>
</evidence>
<evidence type="ECO:0000256" key="9">
    <source>
        <dbReference type="HAMAP-Rule" id="MF_00135"/>
    </source>
</evidence>
<evidence type="ECO:0000256" key="8">
    <source>
        <dbReference type="ARBA" id="ARBA00023235"/>
    </source>
</evidence>
<dbReference type="RefSeq" id="WP_109959974.1">
    <property type="nucleotide sequence ID" value="NZ_CP029553.1"/>
</dbReference>
<dbReference type="InterPro" id="IPR013785">
    <property type="entry name" value="Aldolase_TIM"/>
</dbReference>
<evidence type="ECO:0000256" key="5">
    <source>
        <dbReference type="ARBA" id="ARBA00022605"/>
    </source>
</evidence>
<evidence type="ECO:0000259" key="11">
    <source>
        <dbReference type="Pfam" id="PF00697"/>
    </source>
</evidence>
<dbReference type="NCBIfam" id="NF002295">
    <property type="entry name" value="PRK01222.1-1"/>
    <property type="match status" value="1"/>
</dbReference>
<dbReference type="Gene3D" id="3.20.20.70">
    <property type="entry name" value="Aldolase class I"/>
    <property type="match status" value="1"/>
</dbReference>
<evidence type="ECO:0000256" key="1">
    <source>
        <dbReference type="ARBA" id="ARBA00001164"/>
    </source>
</evidence>
<feature type="domain" description="N-(5'phosphoribosyl) anthranilate isomerase (PRAI)" evidence="11">
    <location>
        <begin position="11"/>
        <end position="214"/>
    </location>
</feature>
<comment type="similarity">
    <text evidence="9">Belongs to the TrpF family.</text>
</comment>
<dbReference type="InterPro" id="IPR011060">
    <property type="entry name" value="RibuloseP-bd_barrel"/>
</dbReference>
<accession>A0A2U8WND6</accession>
<dbReference type="AlphaFoldDB" id="A0A2U8WND6"/>
<comment type="catalytic activity">
    <reaction evidence="1 9">
        <text>N-(5-phospho-beta-D-ribosyl)anthranilate = 1-(2-carboxyphenylamino)-1-deoxy-D-ribulose 5-phosphate</text>
        <dbReference type="Rhea" id="RHEA:21540"/>
        <dbReference type="ChEBI" id="CHEBI:18277"/>
        <dbReference type="ChEBI" id="CHEBI:58613"/>
        <dbReference type="EC" id="5.3.1.24"/>
    </reaction>
</comment>
<evidence type="ECO:0000256" key="3">
    <source>
        <dbReference type="ARBA" id="ARBA00012572"/>
    </source>
</evidence>
<evidence type="ECO:0000256" key="10">
    <source>
        <dbReference type="SAM" id="MobiDB-lite"/>
    </source>
</evidence>
<dbReference type="HAMAP" id="MF_00135">
    <property type="entry name" value="PRAI"/>
    <property type="match status" value="1"/>
</dbReference>
<dbReference type="SUPFAM" id="SSF51366">
    <property type="entry name" value="Ribulose-phoshate binding barrel"/>
    <property type="match status" value="1"/>
</dbReference>
<dbReference type="Proteomes" id="UP000245444">
    <property type="component" value="Chromosome"/>
</dbReference>
<dbReference type="GO" id="GO:0004640">
    <property type="term" value="F:phosphoribosylanthranilate isomerase activity"/>
    <property type="evidence" value="ECO:0007669"/>
    <property type="project" value="UniProtKB-UniRule"/>
</dbReference>
<dbReference type="EMBL" id="CP029553">
    <property type="protein sequence ID" value="AWN47649.1"/>
    <property type="molecule type" value="Genomic_DNA"/>
</dbReference>
<comment type="pathway">
    <text evidence="2 9">Amino-acid biosynthesis; L-tryptophan biosynthesis; L-tryptophan from chorismate: step 3/5.</text>
</comment>
<gene>
    <name evidence="9" type="primary">trpF</name>
    <name evidence="12" type="ORF">DK419_16115</name>
</gene>
<dbReference type="PANTHER" id="PTHR42894:SF1">
    <property type="entry name" value="N-(5'-PHOSPHORIBOSYL)ANTHRANILATE ISOMERASE"/>
    <property type="match status" value="1"/>
</dbReference>
<feature type="region of interest" description="Disordered" evidence="10">
    <location>
        <begin position="230"/>
        <end position="249"/>
    </location>
</feature>
<dbReference type="InterPro" id="IPR044643">
    <property type="entry name" value="TrpF_fam"/>
</dbReference>
<proteinExistence type="inferred from homology"/>
<keyword evidence="13" id="KW-1185">Reference proteome</keyword>
<sequence length="249" mass="24879">MSPAPATACLVKICGLGTPETLEAAIAAGADQIGLVHFPRSPRHVDLTLGAALSRQARGRAERVALLVDPDDALVDAVVAALDPDWLQLHGRESPERVAALRARTGRPIMKALGIATADDLAGAARYAALADRLLYDAKPAPGAVLPGGNGHAFDWSLLAGAGRDSPFMLSGGLTLATVAEAVAVTAAQAVDVSSGVESAPGVKDPDRIAAFVAAARAAAPAARAAAGTTTAAAAGATDPEIAPAARRA</sequence>
<name>A0A2U8WND6_9HYPH</name>
<dbReference type="GO" id="GO:0000162">
    <property type="term" value="P:L-tryptophan biosynthetic process"/>
    <property type="evidence" value="ECO:0007669"/>
    <property type="project" value="UniProtKB-UniRule"/>
</dbReference>